<name>A0AAD7CRH9_MYCRO</name>
<evidence type="ECO:0000313" key="2">
    <source>
        <dbReference type="Proteomes" id="UP001221757"/>
    </source>
</evidence>
<organism evidence="1 2">
    <name type="scientific">Mycena rosella</name>
    <name type="common">Pink bonnet</name>
    <name type="synonym">Agaricus rosellus</name>
    <dbReference type="NCBI Taxonomy" id="1033263"/>
    <lineage>
        <taxon>Eukaryota</taxon>
        <taxon>Fungi</taxon>
        <taxon>Dikarya</taxon>
        <taxon>Basidiomycota</taxon>
        <taxon>Agaricomycotina</taxon>
        <taxon>Agaricomycetes</taxon>
        <taxon>Agaricomycetidae</taxon>
        <taxon>Agaricales</taxon>
        <taxon>Marasmiineae</taxon>
        <taxon>Mycenaceae</taxon>
        <taxon>Mycena</taxon>
    </lineage>
</organism>
<evidence type="ECO:0000313" key="1">
    <source>
        <dbReference type="EMBL" id="KAJ7655522.1"/>
    </source>
</evidence>
<proteinExistence type="predicted"/>
<keyword evidence="2" id="KW-1185">Reference proteome</keyword>
<accession>A0AAD7CRH9</accession>
<sequence length="312" mass="35096">MDRRIMGLTQGLAWFNYNVHFDKRLAEKIPHPTSPLSDGSPRPLVSRIDTLGARQVPPPPFSDFRQRACSRRYKPPACGMKGTLGTASKSDGESNAHRLKSYTRTPLPNWHAIGLDLLAKRKIPVFVLASRTGRYTPNLVGPCRETASRISEDLPRKNSVMRVVSEECSIITTDTPFVLHFAGACGIAHSVPLFTRHLPHHLEASTLVFPWLLKRLPAFVSSIQSDSQVLPPLQSYPSLKLPQSQTTVPVPQPSQAQLPSRFKNCKTRKKRKQFLDSTAGSLIKSLFCYIPIFPTKNHWFLFMVSVLRLIYM</sequence>
<comment type="caution">
    <text evidence="1">The sequence shown here is derived from an EMBL/GenBank/DDBJ whole genome shotgun (WGS) entry which is preliminary data.</text>
</comment>
<dbReference type="AlphaFoldDB" id="A0AAD7CRH9"/>
<protein>
    <submittedName>
        <fullName evidence="1">Uncharacterized protein</fullName>
    </submittedName>
</protein>
<reference evidence="1" key="1">
    <citation type="submission" date="2023-03" db="EMBL/GenBank/DDBJ databases">
        <title>Massive genome expansion in bonnet fungi (Mycena s.s.) driven by repeated elements and novel gene families across ecological guilds.</title>
        <authorList>
            <consortium name="Lawrence Berkeley National Laboratory"/>
            <person name="Harder C.B."/>
            <person name="Miyauchi S."/>
            <person name="Viragh M."/>
            <person name="Kuo A."/>
            <person name="Thoen E."/>
            <person name="Andreopoulos B."/>
            <person name="Lu D."/>
            <person name="Skrede I."/>
            <person name="Drula E."/>
            <person name="Henrissat B."/>
            <person name="Morin E."/>
            <person name="Kohler A."/>
            <person name="Barry K."/>
            <person name="LaButti K."/>
            <person name="Morin E."/>
            <person name="Salamov A."/>
            <person name="Lipzen A."/>
            <person name="Mereny Z."/>
            <person name="Hegedus B."/>
            <person name="Baldrian P."/>
            <person name="Stursova M."/>
            <person name="Weitz H."/>
            <person name="Taylor A."/>
            <person name="Grigoriev I.V."/>
            <person name="Nagy L.G."/>
            <person name="Martin F."/>
            <person name="Kauserud H."/>
        </authorList>
    </citation>
    <scope>NUCLEOTIDE SEQUENCE</scope>
    <source>
        <strain evidence="1">CBHHK067</strain>
    </source>
</reference>
<dbReference type="Proteomes" id="UP001221757">
    <property type="component" value="Unassembled WGS sequence"/>
</dbReference>
<gene>
    <name evidence="1" type="ORF">B0H17DRAFT_1185989</name>
</gene>
<dbReference type="EMBL" id="JARKIE010000307">
    <property type="protein sequence ID" value="KAJ7655522.1"/>
    <property type="molecule type" value="Genomic_DNA"/>
</dbReference>